<proteinExistence type="predicted"/>
<evidence type="ECO:0000313" key="1">
    <source>
        <dbReference type="EMBL" id="AAS42302.1"/>
    </source>
</evidence>
<dbReference type="HOGENOM" id="CLU_079825_0_0_9"/>
<dbReference type="EMBL" id="AE017194">
    <property type="protein sequence ID" value="AAS42302.1"/>
    <property type="molecule type" value="Genomic_DNA"/>
</dbReference>
<evidence type="ECO:0000313" key="2">
    <source>
        <dbReference type="Proteomes" id="UP000002527"/>
    </source>
</evidence>
<evidence type="ECO:0008006" key="3">
    <source>
        <dbReference type="Google" id="ProtNLM"/>
    </source>
</evidence>
<reference evidence="1 2" key="1">
    <citation type="journal article" date="2004" name="Nucleic Acids Res.">
        <title>The genome sequence of Bacillus cereus ATCC 10987 reveals metabolic adaptations and a large plasmid related to Bacillus anthracis pXO1.</title>
        <authorList>
            <person name="Rasko D.A."/>
            <person name="Ravel J."/>
            <person name="Okstad O.A."/>
            <person name="Helgason E."/>
            <person name="Cer R.Z."/>
            <person name="Jiang L."/>
            <person name="Shores K.A."/>
            <person name="Fouts D.E."/>
            <person name="Tourasse N.J."/>
            <person name="Angiuoli S.V."/>
            <person name="Kolonay J."/>
            <person name="Nelson W.C."/>
            <person name="Kolsto A.-B."/>
            <person name="Fraser C.M."/>
            <person name="Read T.D."/>
        </authorList>
    </citation>
    <scope>NUCLEOTIDE SEQUENCE [LARGE SCALE GENOMIC DNA]</scope>
    <source>
        <strain evidence="2">ATCC 10987 / NRS 248</strain>
    </source>
</reference>
<sequence length="289" mass="34631">MEFPVPFNLSYCKTYDNNSEIQSLFMQLEEIKITRTVISHFYNEEYLLPWWLMHHTKIFDHGILINRGSTDRSVEICKLFAPHWEVRDSRFLEFDPTNTDIEVMEIEREVSGWKMVLNTTEFLCCNNVEEFFSSLHTLGQNMYAIRMIVMIDKHDYNYSKLRYSIPLVEQRYHGLFPYKPEIGCAWRFIHNHLDGAYLPGRHFSRHQPIVYNSPSFIFKFYFSPWNEHTKARKLQITPTLSKKGIRMGLQKHYGQSSEELETLFLYLSNSTQDLRNHPEYQQLFPKFKP</sequence>
<dbReference type="AlphaFoldDB" id="Q734L1"/>
<organism evidence="1 2">
    <name type="scientific">Bacillus cereus (strain ATCC 10987 / NRS 248)</name>
    <dbReference type="NCBI Taxonomy" id="222523"/>
    <lineage>
        <taxon>Bacteria</taxon>
        <taxon>Bacillati</taxon>
        <taxon>Bacillota</taxon>
        <taxon>Bacilli</taxon>
        <taxon>Bacillales</taxon>
        <taxon>Bacillaceae</taxon>
        <taxon>Bacillus</taxon>
        <taxon>Bacillus cereus group</taxon>
    </lineage>
</organism>
<name>Q734L1_BACC1</name>
<gene>
    <name evidence="1" type="ordered locus">BCE_3394</name>
</gene>
<protein>
    <recommendedName>
        <fullName evidence="3">Glycosyltransferase family 2 protein</fullName>
    </recommendedName>
</protein>
<dbReference type="KEGG" id="bca:BCE_3394"/>
<dbReference type="Proteomes" id="UP000002527">
    <property type="component" value="Chromosome"/>
</dbReference>
<accession>Q734L1</accession>